<dbReference type="Proteomes" id="UP000000265">
    <property type="component" value="Chromosome"/>
</dbReference>
<name>A6T997_KLEP7</name>
<dbReference type="Pfam" id="PF03466">
    <property type="entry name" value="LysR_substrate"/>
    <property type="match status" value="1"/>
</dbReference>
<evidence type="ECO:0000256" key="1">
    <source>
        <dbReference type="ARBA" id="ARBA00009437"/>
    </source>
</evidence>
<keyword evidence="2" id="KW-0805">Transcription regulation</keyword>
<organism evidence="6 7">
    <name type="scientific">Klebsiella pneumoniae subsp. pneumoniae (strain ATCC 700721 / MGH 78578)</name>
    <dbReference type="NCBI Taxonomy" id="272620"/>
    <lineage>
        <taxon>Bacteria</taxon>
        <taxon>Pseudomonadati</taxon>
        <taxon>Pseudomonadota</taxon>
        <taxon>Gammaproteobacteria</taxon>
        <taxon>Enterobacterales</taxon>
        <taxon>Enterobacteriaceae</taxon>
        <taxon>Klebsiella/Raoultella group</taxon>
        <taxon>Klebsiella</taxon>
        <taxon>Klebsiella pneumoniae complex</taxon>
    </lineage>
</organism>
<dbReference type="CDD" id="cd08422">
    <property type="entry name" value="PBP2_CrgA_like"/>
    <property type="match status" value="1"/>
</dbReference>
<reference evidence="6 7" key="2">
    <citation type="submission" date="2006-09" db="EMBL/GenBank/DDBJ databases">
        <authorList>
            <consortium name="The Klebsiella pneumonia Genome Sequencing Project"/>
            <person name="McClelland M."/>
            <person name="Sanderson E.K."/>
            <person name="Spieth J."/>
            <person name="Clifton W.S."/>
            <person name="Latreille P."/>
            <person name="Sabo A."/>
            <person name="Pepin K."/>
            <person name="Bhonagiri V."/>
            <person name="Porwollik S."/>
            <person name="Ali J."/>
            <person name="Wilson R.K."/>
        </authorList>
    </citation>
    <scope>NUCLEOTIDE SEQUENCE [LARGE SCALE GENOMIC DNA]</scope>
    <source>
        <strain evidence="7">ATCC 700721 / MGH 78578</strain>
    </source>
</reference>
<dbReference type="InterPro" id="IPR000847">
    <property type="entry name" value="LysR_HTH_N"/>
</dbReference>
<dbReference type="Pfam" id="PF00126">
    <property type="entry name" value="HTH_1"/>
    <property type="match status" value="1"/>
</dbReference>
<dbReference type="HOGENOM" id="CLU_039613_16_2_6"/>
<evidence type="ECO:0000259" key="5">
    <source>
        <dbReference type="PROSITE" id="PS50931"/>
    </source>
</evidence>
<dbReference type="InterPro" id="IPR005119">
    <property type="entry name" value="LysR_subst-bd"/>
</dbReference>
<keyword evidence="4" id="KW-0804">Transcription</keyword>
<dbReference type="SUPFAM" id="SSF53850">
    <property type="entry name" value="Periplasmic binding protein-like II"/>
    <property type="match status" value="1"/>
</dbReference>
<dbReference type="GO" id="GO:0006351">
    <property type="term" value="P:DNA-templated transcription"/>
    <property type="evidence" value="ECO:0007669"/>
    <property type="project" value="TreeGrafter"/>
</dbReference>
<dbReference type="FunFam" id="1.10.10.10:FF:000001">
    <property type="entry name" value="LysR family transcriptional regulator"/>
    <property type="match status" value="1"/>
</dbReference>
<dbReference type="PANTHER" id="PTHR30537">
    <property type="entry name" value="HTH-TYPE TRANSCRIPTIONAL REGULATOR"/>
    <property type="match status" value="1"/>
</dbReference>
<proteinExistence type="inferred from homology"/>
<reference evidence="6 7" key="1">
    <citation type="journal article" date="2001" name="Nature">
        <title>Complete genome sequence of Salmonella enterica serovar Typhimurium LT2.</title>
        <authorList>
            <person name="McClelland M."/>
            <person name="Sanderson K.E."/>
            <person name="Spieth J."/>
            <person name="Clifton S.W."/>
            <person name="Latreille P."/>
            <person name="Courtney L."/>
            <person name="Porwollik S."/>
            <person name="Ali J."/>
            <person name="Dante M."/>
            <person name="Du F."/>
            <person name="Hou S."/>
            <person name="Layman D."/>
            <person name="Leonard S."/>
            <person name="Nguyen C."/>
            <person name="Scott K."/>
            <person name="Holmes A."/>
            <person name="Grewal N."/>
            <person name="Mulvaney E."/>
            <person name="Ryan E."/>
            <person name="Sun H."/>
            <person name="Florea L."/>
            <person name="Miller W."/>
            <person name="Stoneking T."/>
            <person name="Nhan M."/>
            <person name="Waterston R."/>
            <person name="Wilson R.K."/>
        </authorList>
    </citation>
    <scope>NUCLEOTIDE SEQUENCE [LARGE SCALE GENOMIC DNA]</scope>
    <source>
        <strain evidence="7">ATCC 700721 / MGH 78578</strain>
    </source>
</reference>
<dbReference type="InterPro" id="IPR036390">
    <property type="entry name" value="WH_DNA-bd_sf"/>
</dbReference>
<dbReference type="PaxDb" id="272620-KPN_01737"/>
<dbReference type="GO" id="GO:0043565">
    <property type="term" value="F:sequence-specific DNA binding"/>
    <property type="evidence" value="ECO:0007669"/>
    <property type="project" value="TreeGrafter"/>
</dbReference>
<dbReference type="PRINTS" id="PR00039">
    <property type="entry name" value="HTHLYSR"/>
</dbReference>
<evidence type="ECO:0000256" key="4">
    <source>
        <dbReference type="ARBA" id="ARBA00023163"/>
    </source>
</evidence>
<dbReference type="Gene3D" id="3.40.190.290">
    <property type="match status" value="1"/>
</dbReference>
<comment type="similarity">
    <text evidence="1">Belongs to the LysR transcriptional regulatory family.</text>
</comment>
<dbReference type="EnsemblBacteria" id="ABR77168">
    <property type="protein sequence ID" value="ABR77168"/>
    <property type="gene ID" value="KPN_01737"/>
</dbReference>
<dbReference type="GO" id="GO:0003700">
    <property type="term" value="F:DNA-binding transcription factor activity"/>
    <property type="evidence" value="ECO:0007669"/>
    <property type="project" value="InterPro"/>
</dbReference>
<dbReference type="KEGG" id="kpn:KPN_01737"/>
<dbReference type="InterPro" id="IPR058163">
    <property type="entry name" value="LysR-type_TF_proteobact-type"/>
</dbReference>
<accession>A6T997</accession>
<dbReference type="EMBL" id="CP000647">
    <property type="protein sequence ID" value="ABR77168.1"/>
    <property type="molecule type" value="Genomic_DNA"/>
</dbReference>
<feature type="domain" description="HTH lysR-type" evidence="5">
    <location>
        <begin position="1"/>
        <end position="59"/>
    </location>
</feature>
<dbReference type="AlphaFoldDB" id="A6T997"/>
<dbReference type="PROSITE" id="PS50931">
    <property type="entry name" value="HTH_LYSR"/>
    <property type="match status" value="1"/>
</dbReference>
<dbReference type="SUPFAM" id="SSF46785">
    <property type="entry name" value="Winged helix' DNA-binding domain"/>
    <property type="match status" value="1"/>
</dbReference>
<protein>
    <submittedName>
        <fullName evidence="6">Transcriptional regulator (LysR family)</fullName>
    </submittedName>
</protein>
<sequence>MDLFSAMRIFIRVVERGSMSAAARDLGIGQPAVSERIEKLEAHLGTRLLRRNTRNMSLTQSGNVFYERSKTAVQAAEHALSVNEENQGLQGKIRIAAPYSAGESLLMPALLQLQNEHPELQVDVIFNDRVINPVTEGVDLSLRLGDVSEGFFVARPLGTVRRVLLASPALLAKMGHPDTPDALTDYPFAAVSGVFASNRIQLVASEDQLINVPVNIQFQSTHWRSVLSWLLAGHAIGVLQSPVCRKEIADGALIPLLSHYPIPPFSAWLLHPPAGMMSYETRICASLLEGYIRDLLLEPAG</sequence>
<evidence type="ECO:0000313" key="7">
    <source>
        <dbReference type="Proteomes" id="UP000000265"/>
    </source>
</evidence>
<gene>
    <name evidence="6" type="ORF">KPN_01737</name>
</gene>
<dbReference type="PANTHER" id="PTHR30537:SF30">
    <property type="entry name" value="TRANSCRIPTIONAL REGULATOR-RELATED"/>
    <property type="match status" value="1"/>
</dbReference>
<evidence type="ECO:0000313" key="6">
    <source>
        <dbReference type="EMBL" id="ABR77168.1"/>
    </source>
</evidence>
<keyword evidence="3" id="KW-0238">DNA-binding</keyword>
<evidence type="ECO:0000256" key="3">
    <source>
        <dbReference type="ARBA" id="ARBA00023125"/>
    </source>
</evidence>
<dbReference type="InterPro" id="IPR036388">
    <property type="entry name" value="WH-like_DNA-bd_sf"/>
</dbReference>
<evidence type="ECO:0000256" key="2">
    <source>
        <dbReference type="ARBA" id="ARBA00023015"/>
    </source>
</evidence>
<dbReference type="Gene3D" id="1.10.10.10">
    <property type="entry name" value="Winged helix-like DNA-binding domain superfamily/Winged helix DNA-binding domain"/>
    <property type="match status" value="1"/>
</dbReference>
<dbReference type="STRING" id="272620.KPN_01737"/>